<name>A0AAD8JFF6_9APIA</name>
<evidence type="ECO:0000256" key="4">
    <source>
        <dbReference type="ARBA" id="ARBA00023163"/>
    </source>
</evidence>
<comment type="similarity">
    <text evidence="2">Belongs to the TAF6 family.</text>
</comment>
<evidence type="ECO:0000313" key="7">
    <source>
        <dbReference type="EMBL" id="KAK1402449.1"/>
    </source>
</evidence>
<dbReference type="Proteomes" id="UP001237642">
    <property type="component" value="Unassembled WGS sequence"/>
</dbReference>
<protein>
    <submittedName>
        <fullName evidence="7">Transcription initiation factor TFIID subunit 6</fullName>
    </submittedName>
</protein>
<organism evidence="7 8">
    <name type="scientific">Heracleum sosnowskyi</name>
    <dbReference type="NCBI Taxonomy" id="360622"/>
    <lineage>
        <taxon>Eukaryota</taxon>
        <taxon>Viridiplantae</taxon>
        <taxon>Streptophyta</taxon>
        <taxon>Embryophyta</taxon>
        <taxon>Tracheophyta</taxon>
        <taxon>Spermatophyta</taxon>
        <taxon>Magnoliopsida</taxon>
        <taxon>eudicotyledons</taxon>
        <taxon>Gunneridae</taxon>
        <taxon>Pentapetalae</taxon>
        <taxon>asterids</taxon>
        <taxon>campanulids</taxon>
        <taxon>Apiales</taxon>
        <taxon>Apiaceae</taxon>
        <taxon>Apioideae</taxon>
        <taxon>apioid superclade</taxon>
        <taxon>Tordylieae</taxon>
        <taxon>Tordyliinae</taxon>
        <taxon>Heracleum</taxon>
    </lineage>
</organism>
<evidence type="ECO:0000256" key="2">
    <source>
        <dbReference type="ARBA" id="ARBA00007688"/>
    </source>
</evidence>
<feature type="chain" id="PRO_5042107264" evidence="6">
    <location>
        <begin position="25"/>
        <end position="211"/>
    </location>
</feature>
<feature type="signal peptide" evidence="6">
    <location>
        <begin position="1"/>
        <end position="24"/>
    </location>
</feature>
<dbReference type="AlphaFoldDB" id="A0AAD8JFF6"/>
<comment type="caution">
    <text evidence="7">The sequence shown here is derived from an EMBL/GenBank/DDBJ whole genome shotgun (WGS) entry which is preliminary data.</text>
</comment>
<dbReference type="PANTHER" id="PTHR10221:SF13">
    <property type="entry name" value="TRANSCRIPTION INITIATION FACTOR TFIID SUBUNIT 6"/>
    <property type="match status" value="1"/>
</dbReference>
<evidence type="ECO:0000256" key="3">
    <source>
        <dbReference type="ARBA" id="ARBA00023015"/>
    </source>
</evidence>
<keyword evidence="8" id="KW-1185">Reference proteome</keyword>
<reference evidence="7" key="2">
    <citation type="submission" date="2023-05" db="EMBL/GenBank/DDBJ databases">
        <authorList>
            <person name="Schelkunov M.I."/>
        </authorList>
    </citation>
    <scope>NUCLEOTIDE SEQUENCE</scope>
    <source>
        <strain evidence="7">Hsosn_3</strain>
        <tissue evidence="7">Leaf</tissue>
    </source>
</reference>
<dbReference type="GO" id="GO:0005669">
    <property type="term" value="C:transcription factor TFIID complex"/>
    <property type="evidence" value="ECO:0007669"/>
    <property type="project" value="InterPro"/>
</dbReference>
<keyword evidence="6" id="KW-0732">Signal</keyword>
<evidence type="ECO:0000256" key="1">
    <source>
        <dbReference type="ARBA" id="ARBA00004123"/>
    </source>
</evidence>
<dbReference type="GO" id="GO:0016251">
    <property type="term" value="F:RNA polymerase II general transcription initiation factor activity"/>
    <property type="evidence" value="ECO:0007669"/>
    <property type="project" value="InterPro"/>
</dbReference>
<dbReference type="GO" id="GO:0003713">
    <property type="term" value="F:transcription coactivator activity"/>
    <property type="evidence" value="ECO:0007669"/>
    <property type="project" value="TreeGrafter"/>
</dbReference>
<reference evidence="7" key="1">
    <citation type="submission" date="2023-02" db="EMBL/GenBank/DDBJ databases">
        <title>Genome of toxic invasive species Heracleum sosnowskyi carries increased number of genes despite the absence of recent whole-genome duplications.</title>
        <authorList>
            <person name="Schelkunov M."/>
            <person name="Shtratnikova V."/>
            <person name="Makarenko M."/>
            <person name="Klepikova A."/>
            <person name="Omelchenko D."/>
            <person name="Novikova G."/>
            <person name="Obukhova E."/>
            <person name="Bogdanov V."/>
            <person name="Penin A."/>
            <person name="Logacheva M."/>
        </authorList>
    </citation>
    <scope>NUCLEOTIDE SEQUENCE</scope>
    <source>
        <strain evidence="7">Hsosn_3</strain>
        <tissue evidence="7">Leaf</tissue>
    </source>
</reference>
<dbReference type="GO" id="GO:0000124">
    <property type="term" value="C:SAGA complex"/>
    <property type="evidence" value="ECO:0007669"/>
    <property type="project" value="InterPro"/>
</dbReference>
<gene>
    <name evidence="7" type="ORF">POM88_002054</name>
</gene>
<comment type="subcellular location">
    <subcellularLocation>
        <location evidence="1">Nucleus</location>
    </subcellularLocation>
</comment>
<dbReference type="GO" id="GO:0046695">
    <property type="term" value="C:SLIK (SAGA-like) complex"/>
    <property type="evidence" value="ECO:0007669"/>
    <property type="project" value="InterPro"/>
</dbReference>
<evidence type="ECO:0000313" key="8">
    <source>
        <dbReference type="Proteomes" id="UP001237642"/>
    </source>
</evidence>
<evidence type="ECO:0000256" key="5">
    <source>
        <dbReference type="ARBA" id="ARBA00023242"/>
    </source>
</evidence>
<dbReference type="GO" id="GO:0051123">
    <property type="term" value="P:RNA polymerase II preinitiation complex assembly"/>
    <property type="evidence" value="ECO:0007669"/>
    <property type="project" value="TreeGrafter"/>
</dbReference>
<accession>A0AAD8JFF6</accession>
<evidence type="ECO:0000256" key="6">
    <source>
        <dbReference type="SAM" id="SignalP"/>
    </source>
</evidence>
<dbReference type="PANTHER" id="PTHR10221">
    <property type="entry name" value="TRANSCRIPTION INITIATION FACTOR TFIID SUBUNIT 6"/>
    <property type="match status" value="1"/>
</dbReference>
<keyword evidence="3" id="KW-0805">Transcription regulation</keyword>
<keyword evidence="5" id="KW-0539">Nucleus</keyword>
<keyword evidence="4" id="KW-0804">Transcription</keyword>
<sequence>MANGGVMTVIGVLLVCLTPDAVLALALTICGSYCRKQYSRRRTTLTTYNIDSAFKLRNVEPLYGFASGDPLRFRRALGHKDLFYIDFKDAIEAPLLKALLDASIVCHWLEIEGVQPAIPENAPVEVITAPQETKKSEGKESELPVDIVTNEVACGQSVDDASEMHWDRSASLSTTVMIESIVNAKVDSQHGQSMCYSQFLPSTCQDLCALV</sequence>
<dbReference type="EMBL" id="JAUIZM010000001">
    <property type="protein sequence ID" value="KAK1402449.1"/>
    <property type="molecule type" value="Genomic_DNA"/>
</dbReference>
<proteinExistence type="inferred from homology"/>
<dbReference type="InterPro" id="IPR037796">
    <property type="entry name" value="TAF6"/>
</dbReference>